<evidence type="ECO:0000256" key="4">
    <source>
        <dbReference type="ARBA" id="ARBA00023274"/>
    </source>
</evidence>
<accession>A0A0F9L4F6</accession>
<name>A0A0F9L4F6_9ZZZZ</name>
<dbReference type="PANTHER" id="PTHR33284:SF1">
    <property type="entry name" value="RIBOSOMAL PROTEIN L25_GLN-TRNA SYNTHETASE, ANTI-CODON-BINDING DOMAIN-CONTAINING PROTEIN"/>
    <property type="match status" value="1"/>
</dbReference>
<dbReference type="CDD" id="cd00495">
    <property type="entry name" value="Ribosomal_L25_TL5_CTC"/>
    <property type="match status" value="1"/>
</dbReference>
<evidence type="ECO:0000256" key="1">
    <source>
        <dbReference type="ARBA" id="ARBA00022730"/>
    </source>
</evidence>
<dbReference type="Pfam" id="PF14693">
    <property type="entry name" value="Ribosomal_TL5_C"/>
    <property type="match status" value="1"/>
</dbReference>
<proteinExistence type="inferred from homology"/>
<protein>
    <submittedName>
        <fullName evidence="8">Uncharacterized protein</fullName>
    </submittedName>
</protein>
<keyword evidence="3" id="KW-0689">Ribosomal protein</keyword>
<dbReference type="GO" id="GO:0006412">
    <property type="term" value="P:translation"/>
    <property type="evidence" value="ECO:0007669"/>
    <property type="project" value="InterPro"/>
</dbReference>
<dbReference type="Gene3D" id="2.170.120.20">
    <property type="entry name" value="Ribosomal protein L25, beta domain"/>
    <property type="match status" value="1"/>
</dbReference>
<feature type="domain" description="Large ribosomal subunit protein bL25 L25" evidence="6">
    <location>
        <begin position="6"/>
        <end position="98"/>
    </location>
</feature>
<evidence type="ECO:0000256" key="3">
    <source>
        <dbReference type="ARBA" id="ARBA00022980"/>
    </source>
</evidence>
<keyword evidence="2" id="KW-0694">RNA-binding</keyword>
<dbReference type="InterPro" id="IPR020930">
    <property type="entry name" value="Ribosomal_uL5_bac-type"/>
</dbReference>
<evidence type="ECO:0000259" key="7">
    <source>
        <dbReference type="Pfam" id="PF14693"/>
    </source>
</evidence>
<feature type="compositionally biased region" description="Basic and acidic residues" evidence="5">
    <location>
        <begin position="221"/>
        <end position="231"/>
    </location>
</feature>
<evidence type="ECO:0000313" key="8">
    <source>
        <dbReference type="EMBL" id="KKM22630.1"/>
    </source>
</evidence>
<dbReference type="EMBL" id="LAZR01013294">
    <property type="protein sequence ID" value="KKM22630.1"/>
    <property type="molecule type" value="Genomic_DNA"/>
</dbReference>
<dbReference type="SUPFAM" id="SSF50715">
    <property type="entry name" value="Ribosomal protein L25-like"/>
    <property type="match status" value="1"/>
</dbReference>
<dbReference type="Pfam" id="PF01386">
    <property type="entry name" value="Ribosomal_L25p"/>
    <property type="match status" value="1"/>
</dbReference>
<dbReference type="PANTHER" id="PTHR33284">
    <property type="entry name" value="RIBOSOMAL PROTEIN L25/GLN-TRNA SYNTHETASE, ANTI-CODON-BINDING DOMAIN-CONTAINING PROTEIN"/>
    <property type="match status" value="1"/>
</dbReference>
<evidence type="ECO:0000256" key="2">
    <source>
        <dbReference type="ARBA" id="ARBA00022884"/>
    </source>
</evidence>
<reference evidence="8" key="1">
    <citation type="journal article" date="2015" name="Nature">
        <title>Complex archaea that bridge the gap between prokaryotes and eukaryotes.</title>
        <authorList>
            <person name="Spang A."/>
            <person name="Saw J.H."/>
            <person name="Jorgensen S.L."/>
            <person name="Zaremba-Niedzwiedzka K."/>
            <person name="Martijn J."/>
            <person name="Lind A.E."/>
            <person name="van Eijk R."/>
            <person name="Schleper C."/>
            <person name="Guy L."/>
            <person name="Ettema T.J."/>
        </authorList>
    </citation>
    <scope>NUCLEOTIDE SEQUENCE</scope>
</reference>
<feature type="domain" description="Large ribosomal subunit protein bL25 beta" evidence="7">
    <location>
        <begin position="106"/>
        <end position="188"/>
    </location>
</feature>
<dbReference type="Gene3D" id="2.40.240.10">
    <property type="entry name" value="Ribosomal Protein L25, Chain P"/>
    <property type="match status" value="1"/>
</dbReference>
<dbReference type="InterPro" id="IPR037121">
    <property type="entry name" value="Ribosomal_bL25_C"/>
</dbReference>
<dbReference type="HAMAP" id="MF_01334">
    <property type="entry name" value="Ribosomal_bL25_CTC"/>
    <property type="match status" value="1"/>
</dbReference>
<dbReference type="GO" id="GO:0008097">
    <property type="term" value="F:5S rRNA binding"/>
    <property type="evidence" value="ECO:0007669"/>
    <property type="project" value="InterPro"/>
</dbReference>
<dbReference type="InterPro" id="IPR020057">
    <property type="entry name" value="Ribosomal_bL25_b-dom"/>
</dbReference>
<feature type="compositionally biased region" description="Acidic residues" evidence="5">
    <location>
        <begin position="193"/>
        <end position="205"/>
    </location>
</feature>
<dbReference type="NCBIfam" id="TIGR00731">
    <property type="entry name" value="bL25_bact_ctc"/>
    <property type="match status" value="1"/>
</dbReference>
<comment type="caution">
    <text evidence="8">The sequence shown here is derived from an EMBL/GenBank/DDBJ whole genome shotgun (WGS) entry which is preliminary data.</text>
</comment>
<organism evidence="8">
    <name type="scientific">marine sediment metagenome</name>
    <dbReference type="NCBI Taxonomy" id="412755"/>
    <lineage>
        <taxon>unclassified sequences</taxon>
        <taxon>metagenomes</taxon>
        <taxon>ecological metagenomes</taxon>
    </lineage>
</organism>
<dbReference type="AlphaFoldDB" id="A0A0F9L4F6"/>
<evidence type="ECO:0000256" key="5">
    <source>
        <dbReference type="SAM" id="MobiDB-lite"/>
    </source>
</evidence>
<dbReference type="GO" id="GO:0003735">
    <property type="term" value="F:structural constituent of ribosome"/>
    <property type="evidence" value="ECO:0007669"/>
    <property type="project" value="InterPro"/>
</dbReference>
<keyword evidence="4" id="KW-0687">Ribonucleoprotein</keyword>
<dbReference type="InterPro" id="IPR011035">
    <property type="entry name" value="Ribosomal_bL25/Gln-tRNA_synth"/>
</dbReference>
<sequence length="231" mass="26094">METVRLKVKLRDKIGTGYARKLRKEGGLPAILYGPHLKISLPLEIEQGNLREFTSRLSKGETVITLDIINEKKNKEREVIVKDVQRDWLKGGLQHIDFYEITRGEEVSTAVPLSFIGKAEGEKLGGVVEHLLREVKIECLPSNIPLNIEVDISSLDIGDFVDIKDLAIPSGVKVVNNPEERVVVLLHPTRVEEEVEEEEAEEEVEVIGKEEREGEEASEEVQEKRPEKSKE</sequence>
<keyword evidence="1" id="KW-0699">rRNA-binding</keyword>
<dbReference type="GO" id="GO:0022625">
    <property type="term" value="C:cytosolic large ribosomal subunit"/>
    <property type="evidence" value="ECO:0007669"/>
    <property type="project" value="TreeGrafter"/>
</dbReference>
<dbReference type="InterPro" id="IPR029751">
    <property type="entry name" value="Ribosomal_L25_dom"/>
</dbReference>
<feature type="region of interest" description="Disordered" evidence="5">
    <location>
        <begin position="192"/>
        <end position="231"/>
    </location>
</feature>
<gene>
    <name evidence="8" type="ORF">LCGC14_1623340</name>
</gene>
<dbReference type="InterPro" id="IPR020056">
    <property type="entry name" value="Rbsml_bL25/Gln-tRNA_synth_N"/>
</dbReference>
<dbReference type="InterPro" id="IPR001021">
    <property type="entry name" value="Ribosomal_bL25_long"/>
</dbReference>
<evidence type="ECO:0000259" key="6">
    <source>
        <dbReference type="Pfam" id="PF01386"/>
    </source>
</evidence>